<proteinExistence type="predicted"/>
<accession>A0ABR5D300</accession>
<name>A0ABR5D300_9HYPH</name>
<dbReference type="RefSeq" id="WP_045022216.1">
    <property type="nucleotide sequence ID" value="NZ_CP166106.1"/>
</dbReference>
<sequence length="460" mass="50572">MRTSIFLEDMTRFLMSSAAFNQQELAAELSDKRGSTKKLEAALSLRLAGKAKFAEVLEGVEIIFYEHVIEQRIPFSYLQRLIDAQRIYDGTIGTLDKTQLRLHVERGKYLDDVSSCMYPKARAMKLLLEGVDGAITHKNGEPSKVDIDAIKSTAETLISAVDAFRRPEAGEIGPHPSDWFFMAYAGNMANWVISEIPENAANEADIKALYVKLHTSGALGAMSRVATNYGWGNGERLFNLANALVAVYNAVEADPKVQNAPSILAQSVKVYISAIRMNPRFANFDDVYIGNREDLDVKGGESVAYPVDGIDEPIRSDVSLKPMLERLEHDNRVFLAQARKLIKDHHNDYLSDCRATAASMSKALAKLNIRPAVDRRKAAGMVFAACVSVLGAWLISSPPTDQELAVKPIFPLVEVVGPNEVASTSNRYAGKPVFPLQVAMAKPIFPLERSLSPSAVETLV</sequence>
<keyword evidence="2" id="KW-1185">Reference proteome</keyword>
<protein>
    <submittedName>
        <fullName evidence="1">Uncharacterized protein</fullName>
    </submittedName>
</protein>
<dbReference type="Proteomes" id="UP000032564">
    <property type="component" value="Unassembled WGS sequence"/>
</dbReference>
<organism evidence="1 2">
    <name type="scientific">Agrobacterium arsenijevicii</name>
    <dbReference type="NCBI Taxonomy" id="1585697"/>
    <lineage>
        <taxon>Bacteria</taxon>
        <taxon>Pseudomonadati</taxon>
        <taxon>Pseudomonadota</taxon>
        <taxon>Alphaproteobacteria</taxon>
        <taxon>Hyphomicrobiales</taxon>
        <taxon>Rhizobiaceae</taxon>
        <taxon>Rhizobium/Agrobacterium group</taxon>
        <taxon>Agrobacterium</taxon>
    </lineage>
</organism>
<comment type="caution">
    <text evidence="1">The sequence shown here is derived from an EMBL/GenBank/DDBJ whole genome shotgun (WGS) entry which is preliminary data.</text>
</comment>
<dbReference type="EMBL" id="JWIT01000017">
    <property type="protein sequence ID" value="KJF71423.1"/>
    <property type="molecule type" value="Genomic_DNA"/>
</dbReference>
<gene>
    <name evidence="1" type="ORF">RP75_21070</name>
</gene>
<evidence type="ECO:0000313" key="2">
    <source>
        <dbReference type="Proteomes" id="UP000032564"/>
    </source>
</evidence>
<evidence type="ECO:0000313" key="1">
    <source>
        <dbReference type="EMBL" id="KJF71423.1"/>
    </source>
</evidence>
<reference evidence="1 2" key="1">
    <citation type="submission" date="2014-12" db="EMBL/GenBank/DDBJ databases">
        <authorList>
            <person name="Kuzmanovic N."/>
            <person name="Pulawska J."/>
            <person name="Obradovic A."/>
        </authorList>
    </citation>
    <scope>NUCLEOTIDE SEQUENCE [LARGE SCALE GENOMIC DNA]</scope>
    <source>
        <strain evidence="1 2">KFB 330</strain>
    </source>
</reference>